<organism evidence="6 7">
    <name type="scientific">Nonomuraea phyllanthi</name>
    <dbReference type="NCBI Taxonomy" id="2219224"/>
    <lineage>
        <taxon>Bacteria</taxon>
        <taxon>Bacillati</taxon>
        <taxon>Actinomycetota</taxon>
        <taxon>Actinomycetes</taxon>
        <taxon>Streptosporangiales</taxon>
        <taxon>Streptosporangiaceae</taxon>
        <taxon>Nonomuraea</taxon>
    </lineage>
</organism>
<name>A0A5C4WSW8_9ACTN</name>
<feature type="transmembrane region" description="Helical" evidence="5">
    <location>
        <begin position="31"/>
        <end position="50"/>
    </location>
</feature>
<dbReference type="InterPro" id="IPR032808">
    <property type="entry name" value="DoxX"/>
</dbReference>
<gene>
    <name evidence="6" type="ORF">FH608_008525</name>
</gene>
<keyword evidence="4 5" id="KW-0472">Membrane</keyword>
<dbReference type="AlphaFoldDB" id="A0A5C4WSW8"/>
<evidence type="ECO:0000313" key="7">
    <source>
        <dbReference type="Proteomes" id="UP000312512"/>
    </source>
</evidence>
<evidence type="ECO:0000256" key="4">
    <source>
        <dbReference type="ARBA" id="ARBA00023136"/>
    </source>
</evidence>
<feature type="transmembrane region" description="Helical" evidence="5">
    <location>
        <begin position="92"/>
        <end position="113"/>
    </location>
</feature>
<keyword evidence="2 5" id="KW-0812">Transmembrane</keyword>
<evidence type="ECO:0000256" key="3">
    <source>
        <dbReference type="ARBA" id="ARBA00022989"/>
    </source>
</evidence>
<evidence type="ECO:0000256" key="1">
    <source>
        <dbReference type="ARBA" id="ARBA00004141"/>
    </source>
</evidence>
<evidence type="ECO:0000256" key="5">
    <source>
        <dbReference type="SAM" id="Phobius"/>
    </source>
</evidence>
<dbReference type="RefSeq" id="WP_139629798.1">
    <property type="nucleotide sequence ID" value="NZ_VDLX02000002.1"/>
</dbReference>
<feature type="transmembrane region" description="Helical" evidence="5">
    <location>
        <begin position="57"/>
        <end position="86"/>
    </location>
</feature>
<dbReference type="Pfam" id="PF13564">
    <property type="entry name" value="DoxX_2"/>
    <property type="match status" value="1"/>
</dbReference>
<evidence type="ECO:0000313" key="6">
    <source>
        <dbReference type="EMBL" id="KAB8196737.1"/>
    </source>
</evidence>
<dbReference type="EMBL" id="VDLX02000002">
    <property type="protein sequence ID" value="KAB8196737.1"/>
    <property type="molecule type" value="Genomic_DNA"/>
</dbReference>
<dbReference type="GO" id="GO:0016020">
    <property type="term" value="C:membrane"/>
    <property type="evidence" value="ECO:0007669"/>
    <property type="project" value="UniProtKB-SubCell"/>
</dbReference>
<evidence type="ECO:0000256" key="2">
    <source>
        <dbReference type="ARBA" id="ARBA00022692"/>
    </source>
</evidence>
<proteinExistence type="predicted"/>
<comment type="caution">
    <text evidence="6">The sequence shown here is derived from an EMBL/GenBank/DDBJ whole genome shotgun (WGS) entry which is preliminary data.</text>
</comment>
<accession>A0A5P9Z806</accession>
<dbReference type="OrthoDB" id="4337053at2"/>
<accession>A0A5C4WSW8</accession>
<dbReference type="Proteomes" id="UP000312512">
    <property type="component" value="Unassembled WGS sequence"/>
</dbReference>
<keyword evidence="7" id="KW-1185">Reference proteome</keyword>
<sequence>MTVTMAVIAIVTIAANAGVAAADFARAKFVLANVADVGVPLSWLPALALLKAAGAAGLLLGLLGVPVIGLMAACGLVLFFVGAIVAHVRARAYAKIAFPIAFLALAVASVFSFL</sequence>
<keyword evidence="3 5" id="KW-1133">Transmembrane helix</keyword>
<reference evidence="6 7" key="1">
    <citation type="submission" date="2019-10" db="EMBL/GenBank/DDBJ databases">
        <title>Nonomuraea sp. nov., isolated from Phyllanthus amarus.</title>
        <authorList>
            <person name="Klykleung N."/>
            <person name="Tanasupawat S."/>
        </authorList>
    </citation>
    <scope>NUCLEOTIDE SEQUENCE [LARGE SCALE GENOMIC DNA]</scope>
    <source>
        <strain evidence="6 7">PA1-10</strain>
    </source>
</reference>
<comment type="subcellular location">
    <subcellularLocation>
        <location evidence="1">Membrane</location>
        <topology evidence="1">Multi-pass membrane protein</topology>
    </subcellularLocation>
</comment>
<protein>
    <submittedName>
        <fullName evidence="6">DoxX family protein</fullName>
    </submittedName>
</protein>